<feature type="compositionally biased region" description="Basic and acidic residues" evidence="15">
    <location>
        <begin position="259"/>
        <end position="293"/>
    </location>
</feature>
<feature type="region of interest" description="Disordered" evidence="15">
    <location>
        <begin position="106"/>
        <end position="170"/>
    </location>
</feature>
<dbReference type="PANTHER" id="PTHR21508">
    <property type="entry name" value="MITOGUARDIN"/>
    <property type="match status" value="1"/>
</dbReference>
<keyword evidence="17" id="KW-1185">Reference proteome</keyword>
<organism evidence="17 18">
    <name type="scientific">Eublepharis macularius</name>
    <name type="common">Leopard gecko</name>
    <name type="synonym">Cyrtodactylus macularius</name>
    <dbReference type="NCBI Taxonomy" id="481883"/>
    <lineage>
        <taxon>Eukaryota</taxon>
        <taxon>Metazoa</taxon>
        <taxon>Chordata</taxon>
        <taxon>Craniata</taxon>
        <taxon>Vertebrata</taxon>
        <taxon>Euteleostomi</taxon>
        <taxon>Lepidosauria</taxon>
        <taxon>Squamata</taxon>
        <taxon>Bifurcata</taxon>
        <taxon>Gekkota</taxon>
        <taxon>Eublepharidae</taxon>
        <taxon>Eublepharinae</taxon>
        <taxon>Eublepharis</taxon>
    </lineage>
</organism>
<dbReference type="FunFam" id="2.60.40.10:FF:000164">
    <property type="entry name" value="nexilin isoform X1"/>
    <property type="match status" value="1"/>
</dbReference>
<keyword evidence="7" id="KW-0965">Cell junction</keyword>
<evidence type="ECO:0000256" key="9">
    <source>
        <dbReference type="ARBA" id="ARBA00023212"/>
    </source>
</evidence>
<comment type="subunit">
    <text evidence="4">Interacts with F-actin.</text>
</comment>
<dbReference type="PROSITE" id="PS50835">
    <property type="entry name" value="IG_LIKE"/>
    <property type="match status" value="1"/>
</dbReference>
<dbReference type="GO" id="GO:0008053">
    <property type="term" value="P:mitochondrial fusion"/>
    <property type="evidence" value="ECO:0007669"/>
    <property type="project" value="TreeGrafter"/>
</dbReference>
<dbReference type="InterPro" id="IPR003599">
    <property type="entry name" value="Ig_sub"/>
</dbReference>
<evidence type="ECO:0000256" key="5">
    <source>
        <dbReference type="ARBA" id="ARBA00022490"/>
    </source>
</evidence>
<dbReference type="RefSeq" id="XP_054837535.1">
    <property type="nucleotide sequence ID" value="XM_054981560.1"/>
</dbReference>
<dbReference type="Gene3D" id="2.60.40.10">
    <property type="entry name" value="Immunoglobulins"/>
    <property type="match status" value="1"/>
</dbReference>
<sequence>MNDIAQKAEIILSSSKPVPKSYVPKLQKGDVKDKFEAMQKAREERNQRRSREEKQRRKEQYIREREWNRRKQEMKELLASDDDEETLSSKVEKAYVPKLTGTVKGKFAEMEKQRQEEERKRMEEERHRRIEQDMKEKRKIQRELAKKAQEIDEQYNNSGTESTSEEGDDSLLVTVVPVKHTKSPGKMKISFEDLEREREEQERQKYEEEKQLRYEQEKQALKEVKYFSPVADEDENKDSERKAFPSPGKVKLTFEELETERQKNQRKHAEEEARQRLEEEKRAFEEARQKMLNEDGDDTESESFVRELHPVKLILGFEELERQRQEEEKRRTEEEARRRIEEEKKAFAEARKNMIPDDVSSQMSKTVSQESLTPGKLEINFEELLRQKMEEEKRRTEEERRQKLEMEKQEFEQLRQEMGEEEEECETFELSREYEELIRLKRSGSIQAKNLKKKFEKIGQLSEEEIQKKIEEERARRRAMDQEIKEREAEKFQEEDEVDVKPATKSEAPFTHKVNMKARFEQMAKAREEEEQRRIEEQKLLRMQFEQKEIDAALQKKKEEEEDDEGSIVNGSVYEDEEQQARSGAPWFKKPLKNMSVVDGEPVRFTVKITGEPKPEITWWFEGEMLQDCEDYQYIERGETYCLYLPETFPEDEGEYMCKAVNSRGTAASTCILTIETDDY</sequence>
<dbReference type="InterPro" id="IPR013783">
    <property type="entry name" value="Ig-like_fold"/>
</dbReference>
<dbReference type="CTD" id="91624"/>
<feature type="region of interest" description="Disordered" evidence="15">
    <location>
        <begin position="225"/>
        <end position="305"/>
    </location>
</feature>
<evidence type="ECO:0000259" key="16">
    <source>
        <dbReference type="PROSITE" id="PS50835"/>
    </source>
</evidence>
<evidence type="ECO:0000313" key="19">
    <source>
        <dbReference type="RefSeq" id="XP_054837536.1"/>
    </source>
</evidence>
<dbReference type="SMART" id="SM00409">
    <property type="entry name" value="IG"/>
    <property type="match status" value="1"/>
</dbReference>
<dbReference type="RefSeq" id="XP_054837536.1">
    <property type="nucleotide sequence ID" value="XM_054981561.1"/>
</dbReference>
<dbReference type="Proteomes" id="UP001190640">
    <property type="component" value="Chromosome 5"/>
</dbReference>
<feature type="coiled-coil region" evidence="14">
    <location>
        <begin position="379"/>
        <end position="431"/>
    </location>
</feature>
<dbReference type="GeneID" id="129331167"/>
<evidence type="ECO:0000256" key="10">
    <source>
        <dbReference type="ARBA" id="ARBA00023319"/>
    </source>
</evidence>
<comment type="function">
    <text evidence="11">Involved in regulating cell migration through association with the actin cytoskeleton. Has an essential role in the maintenance of Z line and sarcomere integrity.</text>
</comment>
<keyword evidence="6" id="KW-0597">Phosphoprotein</keyword>
<evidence type="ECO:0000256" key="11">
    <source>
        <dbReference type="ARBA" id="ARBA00058759"/>
    </source>
</evidence>
<evidence type="ECO:0000256" key="8">
    <source>
        <dbReference type="ARBA" id="ARBA00023203"/>
    </source>
</evidence>
<dbReference type="InterPro" id="IPR013098">
    <property type="entry name" value="Ig_I-set"/>
</dbReference>
<evidence type="ECO:0000313" key="18">
    <source>
        <dbReference type="RefSeq" id="XP_054837535.1"/>
    </source>
</evidence>
<feature type="region of interest" description="Disordered" evidence="15">
    <location>
        <begin position="349"/>
        <end position="374"/>
    </location>
</feature>
<evidence type="ECO:0000256" key="14">
    <source>
        <dbReference type="SAM" id="Coils"/>
    </source>
</evidence>
<dbReference type="KEGG" id="emc:129331167"/>
<evidence type="ECO:0000256" key="4">
    <source>
        <dbReference type="ARBA" id="ARBA00011385"/>
    </source>
</evidence>
<feature type="compositionally biased region" description="Polar residues" evidence="15">
    <location>
        <begin position="359"/>
        <end position="372"/>
    </location>
</feature>
<dbReference type="InterPro" id="IPR036179">
    <property type="entry name" value="Ig-like_dom_sf"/>
</dbReference>
<evidence type="ECO:0000256" key="15">
    <source>
        <dbReference type="SAM" id="MobiDB-lite"/>
    </source>
</evidence>
<evidence type="ECO:0000256" key="12">
    <source>
        <dbReference type="ARBA" id="ARBA00070929"/>
    </source>
</evidence>
<keyword evidence="5" id="KW-0963">Cytoplasm</keyword>
<dbReference type="Pfam" id="PF07679">
    <property type="entry name" value="I-set"/>
    <property type="match status" value="1"/>
</dbReference>
<dbReference type="GO" id="GO:0005912">
    <property type="term" value="C:adherens junction"/>
    <property type="evidence" value="ECO:0007669"/>
    <property type="project" value="UniProtKB-SubCell"/>
</dbReference>
<accession>A0AA97JF60</accession>
<gene>
    <name evidence="18 19" type="primary">NEXN</name>
</gene>
<feature type="compositionally biased region" description="Basic and acidic residues" evidence="15">
    <location>
        <begin position="106"/>
        <end position="150"/>
    </location>
</feature>
<dbReference type="PANTHER" id="PTHR21508:SF4">
    <property type="entry name" value="MITOGUARDIN 2"/>
    <property type="match status" value="1"/>
</dbReference>
<dbReference type="GO" id="GO:0030018">
    <property type="term" value="C:Z disc"/>
    <property type="evidence" value="ECO:0007669"/>
    <property type="project" value="UniProtKB-SubCell"/>
</dbReference>
<evidence type="ECO:0000256" key="3">
    <source>
        <dbReference type="ARBA" id="ARBA00004536"/>
    </source>
</evidence>
<dbReference type="InterPro" id="IPR007110">
    <property type="entry name" value="Ig-like_dom"/>
</dbReference>
<protein>
    <recommendedName>
        <fullName evidence="12">Nexilin</fullName>
    </recommendedName>
    <alternativeName>
        <fullName evidence="13">F-actin-binding protein</fullName>
    </alternativeName>
</protein>
<proteinExistence type="predicted"/>
<dbReference type="SUPFAM" id="SSF48726">
    <property type="entry name" value="Immunoglobulin"/>
    <property type="match status" value="1"/>
</dbReference>
<evidence type="ECO:0000256" key="1">
    <source>
        <dbReference type="ARBA" id="ARBA00004216"/>
    </source>
</evidence>
<name>A0AA97JF60_EUBMA</name>
<keyword evidence="14" id="KW-0175">Coiled coil</keyword>
<evidence type="ECO:0000256" key="2">
    <source>
        <dbReference type="ARBA" id="ARBA00004245"/>
    </source>
</evidence>
<feature type="region of interest" description="Disordered" evidence="15">
    <location>
        <begin position="37"/>
        <end position="61"/>
    </location>
</feature>
<feature type="region of interest" description="Disordered" evidence="15">
    <location>
        <begin position="487"/>
        <end position="515"/>
    </location>
</feature>
<reference evidence="18 19" key="1">
    <citation type="submission" date="2025-04" db="UniProtKB">
        <authorList>
            <consortium name="RefSeq"/>
        </authorList>
    </citation>
    <scope>IDENTIFICATION</scope>
    <source>
        <tissue evidence="18 19">Blood</tissue>
    </source>
</reference>
<dbReference type="GO" id="GO:0005856">
    <property type="term" value="C:cytoskeleton"/>
    <property type="evidence" value="ECO:0007669"/>
    <property type="project" value="UniProtKB-SubCell"/>
</dbReference>
<dbReference type="AlphaFoldDB" id="A0AA97JF60"/>
<keyword evidence="9" id="KW-0206">Cytoskeleton</keyword>
<evidence type="ECO:0000256" key="6">
    <source>
        <dbReference type="ARBA" id="ARBA00022553"/>
    </source>
</evidence>
<feature type="region of interest" description="Disordered" evidence="15">
    <location>
        <begin position="553"/>
        <end position="584"/>
    </location>
</feature>
<dbReference type="GO" id="GO:0003779">
    <property type="term" value="F:actin binding"/>
    <property type="evidence" value="ECO:0007669"/>
    <property type="project" value="UniProtKB-KW"/>
</dbReference>
<keyword evidence="8" id="KW-0009">Actin-binding</keyword>
<feature type="domain" description="Ig-like" evidence="16">
    <location>
        <begin position="586"/>
        <end position="674"/>
    </location>
</feature>
<feature type="compositionally biased region" description="Basic and acidic residues" evidence="15">
    <location>
        <begin position="189"/>
        <end position="211"/>
    </location>
</feature>
<evidence type="ECO:0000313" key="17">
    <source>
        <dbReference type="Proteomes" id="UP001190640"/>
    </source>
</evidence>
<evidence type="ECO:0000256" key="7">
    <source>
        <dbReference type="ARBA" id="ARBA00022949"/>
    </source>
</evidence>
<keyword evidence="10" id="KW-0393">Immunoglobulin domain</keyword>
<evidence type="ECO:0000256" key="13">
    <source>
        <dbReference type="ARBA" id="ARBA00083857"/>
    </source>
</evidence>
<comment type="subcellular location">
    <subcellularLocation>
        <location evidence="3">Cell junction</location>
        <location evidence="3">Adherens junction</location>
    </subcellularLocation>
    <subcellularLocation>
        <location evidence="2">Cytoplasm</location>
        <location evidence="2">Cytoskeleton</location>
    </subcellularLocation>
    <subcellularLocation>
        <location evidence="1">Cytoplasm</location>
        <location evidence="1">Myofibril</location>
        <location evidence="1">Sarcomere</location>
        <location evidence="1">Z line</location>
    </subcellularLocation>
</comment>
<feature type="region of interest" description="Disordered" evidence="15">
    <location>
        <begin position="184"/>
        <end position="211"/>
    </location>
</feature>